<comment type="caution">
    <text evidence="2">The sequence shown here is derived from an EMBL/GenBank/DDBJ whole genome shotgun (WGS) entry which is preliminary data.</text>
</comment>
<dbReference type="Proteomes" id="UP000230233">
    <property type="component" value="Chromosome X"/>
</dbReference>
<evidence type="ECO:0000256" key="1">
    <source>
        <dbReference type="SAM" id="SignalP"/>
    </source>
</evidence>
<organism evidence="2 3">
    <name type="scientific">Caenorhabditis nigoni</name>
    <dbReference type="NCBI Taxonomy" id="1611254"/>
    <lineage>
        <taxon>Eukaryota</taxon>
        <taxon>Metazoa</taxon>
        <taxon>Ecdysozoa</taxon>
        <taxon>Nematoda</taxon>
        <taxon>Chromadorea</taxon>
        <taxon>Rhabditida</taxon>
        <taxon>Rhabditina</taxon>
        <taxon>Rhabditomorpha</taxon>
        <taxon>Rhabditoidea</taxon>
        <taxon>Rhabditidae</taxon>
        <taxon>Peloderinae</taxon>
        <taxon>Caenorhabditis</taxon>
    </lineage>
</organism>
<sequence>MKAALLLVAVAMLGSVAYSIEGDYYDGPMSSSVFAKRGVFDRKMDEADALQDVDVAGGDGDVDQDDIAKELLPSDDSEPIEGLDMEKRLYINRGGFRPAKRSMAIGRAGMRPGKRGLGGKQWRPSFASFFDL</sequence>
<reference evidence="3" key="1">
    <citation type="submission" date="2017-10" db="EMBL/GenBank/DDBJ databases">
        <title>Rapid genome shrinkage in a self-fertile nematode reveals novel sperm competition proteins.</title>
        <authorList>
            <person name="Yin D."/>
            <person name="Schwarz E.M."/>
            <person name="Thomas C.G."/>
            <person name="Felde R.L."/>
            <person name="Korf I.F."/>
            <person name="Cutter A.D."/>
            <person name="Schartner C.M."/>
            <person name="Ralston E.J."/>
            <person name="Meyer B.J."/>
            <person name="Haag E.S."/>
        </authorList>
    </citation>
    <scope>NUCLEOTIDE SEQUENCE [LARGE SCALE GENOMIC DNA]</scope>
    <source>
        <strain evidence="3">JU1422</strain>
    </source>
</reference>
<accession>A0A2G5SNL0</accession>
<keyword evidence="3" id="KW-1185">Reference proteome</keyword>
<gene>
    <name evidence="2" type="primary">Cni-nlp-23</name>
    <name evidence="2" type="synonym">Cnig_chr_X.g23069</name>
    <name evidence="2" type="ORF">B9Z55_023069</name>
</gene>
<dbReference type="STRING" id="1611254.A0A2G5SNL0"/>
<evidence type="ECO:0000313" key="3">
    <source>
        <dbReference type="Proteomes" id="UP000230233"/>
    </source>
</evidence>
<protein>
    <submittedName>
        <fullName evidence="2">Uncharacterized protein</fullName>
    </submittedName>
</protein>
<keyword evidence="1" id="KW-0732">Signal</keyword>
<proteinExistence type="predicted"/>
<dbReference type="EMBL" id="PDUG01000006">
    <property type="protein sequence ID" value="PIC16483.1"/>
    <property type="molecule type" value="Genomic_DNA"/>
</dbReference>
<evidence type="ECO:0000313" key="2">
    <source>
        <dbReference type="EMBL" id="PIC16483.1"/>
    </source>
</evidence>
<dbReference type="OrthoDB" id="5876024at2759"/>
<feature type="chain" id="PRO_5013599668" evidence="1">
    <location>
        <begin position="20"/>
        <end position="132"/>
    </location>
</feature>
<name>A0A2G5SNL0_9PELO</name>
<dbReference type="AlphaFoldDB" id="A0A2G5SNL0"/>
<feature type="signal peptide" evidence="1">
    <location>
        <begin position="1"/>
        <end position="19"/>
    </location>
</feature>